<dbReference type="Pfam" id="PF05175">
    <property type="entry name" value="MTS"/>
    <property type="match status" value="1"/>
</dbReference>
<dbReference type="InterPro" id="IPR058679">
    <property type="entry name" value="RlmG_N"/>
</dbReference>
<dbReference type="OrthoDB" id="29650at2"/>
<dbReference type="RefSeq" id="WP_142935011.1">
    <property type="nucleotide sequence ID" value="NZ_ML660172.1"/>
</dbReference>
<dbReference type="PIRSF" id="PIRSF037565">
    <property type="entry name" value="RRNA_m2G_Mtase_RsmD_prd"/>
    <property type="match status" value="1"/>
</dbReference>
<evidence type="ECO:0000313" key="9">
    <source>
        <dbReference type="Proteomes" id="UP000315439"/>
    </source>
</evidence>
<dbReference type="PANTHER" id="PTHR47816">
    <property type="entry name" value="RIBOSOMAL RNA SMALL SUBUNIT METHYLTRANSFERASE C"/>
    <property type="match status" value="1"/>
</dbReference>
<dbReference type="GO" id="GO:0005737">
    <property type="term" value="C:cytoplasm"/>
    <property type="evidence" value="ECO:0007669"/>
    <property type="project" value="InterPro"/>
</dbReference>
<keyword evidence="1" id="KW-0963">Cytoplasm</keyword>
<dbReference type="GO" id="GO:0003676">
    <property type="term" value="F:nucleic acid binding"/>
    <property type="evidence" value="ECO:0007669"/>
    <property type="project" value="InterPro"/>
</dbReference>
<proteinExistence type="predicted"/>
<dbReference type="GO" id="GO:0008990">
    <property type="term" value="F:rRNA (guanine-N2-)-methyltransferase activity"/>
    <property type="evidence" value="ECO:0007669"/>
    <property type="project" value="InterPro"/>
</dbReference>
<evidence type="ECO:0000256" key="4">
    <source>
        <dbReference type="ARBA" id="ARBA00022679"/>
    </source>
</evidence>
<sequence>MTISLPAVANLKLIRYPRTDDKSLRAWSAADEYLIDFLSQINSQSCIQSFFDKGNFNQRFSLSLDRVSGRILIVNDQFGALSVTLNHYAPDYWCDSFLSNKATKINLGNNVTGEILAKPFELDYHHRQIQLTDTTTNKHHPIENNPINFSVTPRESKTIDLVVLRIPKHLSLLEFQLKQLKRWIGPDTQIVAAGMTKDIHVSTINLFESIIGPTKTSLARKKARLIISENKAPISSESDIETYRLDKSGITICGLPGVFSRDKLDIGTQVLLRHLPSFKPHQKVIDLGCGSGVIGACIARDNPDTELLLTDESALAVESSRLTFFINDLANAQFIQTNGLTDVESNQYDHVLCNPPFHQQNVQTLSIAKNMFKEAARCLKSSGELRVVANRHLKYGPILKRYFGKTSIVSKDPKFIIWLAESPR</sequence>
<evidence type="ECO:0000256" key="5">
    <source>
        <dbReference type="ARBA" id="ARBA00022691"/>
    </source>
</evidence>
<reference evidence="8 9" key="1">
    <citation type="submission" date="2019-07" db="EMBL/GenBank/DDBJ databases">
        <title>Draft genome for Aliikangiella sp. M105.</title>
        <authorList>
            <person name="Wang G."/>
        </authorList>
    </citation>
    <scope>NUCLEOTIDE SEQUENCE [LARGE SCALE GENOMIC DNA]</scope>
    <source>
        <strain evidence="8 9">M105</strain>
    </source>
</reference>
<accession>A0A545TW81</accession>
<dbReference type="Proteomes" id="UP000315439">
    <property type="component" value="Unassembled WGS sequence"/>
</dbReference>
<dbReference type="AlphaFoldDB" id="A0A545TW81"/>
<dbReference type="PROSITE" id="PS00092">
    <property type="entry name" value="N6_MTASE"/>
    <property type="match status" value="1"/>
</dbReference>
<evidence type="ECO:0000259" key="6">
    <source>
        <dbReference type="Pfam" id="PF05175"/>
    </source>
</evidence>
<dbReference type="CDD" id="cd02440">
    <property type="entry name" value="AdoMet_MTases"/>
    <property type="match status" value="1"/>
</dbReference>
<keyword evidence="3 8" id="KW-0489">Methyltransferase</keyword>
<protein>
    <submittedName>
        <fullName evidence="8">Class I SAM-dependent methyltransferase</fullName>
    </submittedName>
</protein>
<evidence type="ECO:0000313" key="8">
    <source>
        <dbReference type="EMBL" id="TQV81483.1"/>
    </source>
</evidence>
<dbReference type="InterPro" id="IPR046977">
    <property type="entry name" value="RsmC/RlmG"/>
</dbReference>
<dbReference type="SUPFAM" id="SSF53335">
    <property type="entry name" value="S-adenosyl-L-methionine-dependent methyltransferases"/>
    <property type="match status" value="1"/>
</dbReference>
<feature type="domain" description="RlmG N-terminal" evidence="7">
    <location>
        <begin position="152"/>
        <end position="230"/>
    </location>
</feature>
<dbReference type="InterPro" id="IPR002052">
    <property type="entry name" value="DNA_methylase_N6_adenine_CS"/>
</dbReference>
<gene>
    <name evidence="8" type="ORF">FLL46_25365</name>
</gene>
<evidence type="ECO:0000256" key="3">
    <source>
        <dbReference type="ARBA" id="ARBA00022603"/>
    </source>
</evidence>
<dbReference type="Gene3D" id="3.40.50.150">
    <property type="entry name" value="Vaccinia Virus protein VP39"/>
    <property type="match status" value="2"/>
</dbReference>
<keyword evidence="5" id="KW-0949">S-adenosyl-L-methionine</keyword>
<dbReference type="PANTHER" id="PTHR47816:SF5">
    <property type="entry name" value="RIBOSOMAL RNA LARGE SUBUNIT METHYLTRANSFERASE G"/>
    <property type="match status" value="1"/>
</dbReference>
<dbReference type="EMBL" id="VIKS01000016">
    <property type="protein sequence ID" value="TQV81483.1"/>
    <property type="molecule type" value="Genomic_DNA"/>
</dbReference>
<keyword evidence="2" id="KW-0698">rRNA processing</keyword>
<dbReference type="InterPro" id="IPR017237">
    <property type="entry name" value="RLMG"/>
</dbReference>
<evidence type="ECO:0000259" key="7">
    <source>
        <dbReference type="Pfam" id="PF26049"/>
    </source>
</evidence>
<dbReference type="InterPro" id="IPR029063">
    <property type="entry name" value="SAM-dependent_MTases_sf"/>
</dbReference>
<keyword evidence="9" id="KW-1185">Reference proteome</keyword>
<comment type="caution">
    <text evidence="8">The sequence shown here is derived from an EMBL/GenBank/DDBJ whole genome shotgun (WGS) entry which is preliminary data.</text>
</comment>
<keyword evidence="4 8" id="KW-0808">Transferase</keyword>
<name>A0A545TW81_9GAMM</name>
<evidence type="ECO:0000256" key="1">
    <source>
        <dbReference type="ARBA" id="ARBA00022490"/>
    </source>
</evidence>
<evidence type="ECO:0000256" key="2">
    <source>
        <dbReference type="ARBA" id="ARBA00022552"/>
    </source>
</evidence>
<dbReference type="InterPro" id="IPR007848">
    <property type="entry name" value="Small_mtfrase_dom"/>
</dbReference>
<feature type="domain" description="RlmG N-terminal" evidence="7">
    <location>
        <begin position="8"/>
        <end position="111"/>
    </location>
</feature>
<organism evidence="8 9">
    <name type="scientific">Aliikangiella coralliicola</name>
    <dbReference type="NCBI Taxonomy" id="2592383"/>
    <lineage>
        <taxon>Bacteria</taxon>
        <taxon>Pseudomonadati</taxon>
        <taxon>Pseudomonadota</taxon>
        <taxon>Gammaproteobacteria</taxon>
        <taxon>Oceanospirillales</taxon>
        <taxon>Pleioneaceae</taxon>
        <taxon>Aliikangiella</taxon>
    </lineage>
</organism>
<dbReference type="Pfam" id="PF26049">
    <property type="entry name" value="RLMG_N"/>
    <property type="match status" value="2"/>
</dbReference>
<feature type="domain" description="Methyltransferase small" evidence="6">
    <location>
        <begin position="250"/>
        <end position="417"/>
    </location>
</feature>